<accession>A0A2N7FBA3</accession>
<dbReference type="AlphaFoldDB" id="A0A2N7FBA3"/>
<reference evidence="2" key="1">
    <citation type="submission" date="2016-07" db="EMBL/GenBank/DDBJ databases">
        <title>Nontailed viruses are major unrecognized killers of bacteria in the ocean.</title>
        <authorList>
            <person name="Kauffman K."/>
            <person name="Hussain F."/>
            <person name="Yang J."/>
            <person name="Arevalo P."/>
            <person name="Brown J."/>
            <person name="Cutler M."/>
            <person name="Kelly L."/>
            <person name="Polz M.F."/>
        </authorList>
    </citation>
    <scope>NUCLEOTIDE SEQUENCE [LARGE SCALE GENOMIC DNA]</scope>
    <source>
        <strain evidence="2">10N.261.55.E11</strain>
    </source>
</reference>
<dbReference type="InterPro" id="IPR047729">
    <property type="entry name" value="Sce7726-like"/>
</dbReference>
<sequence length="183" mass="21042">MLNDKKIRDALIKRLLNKKLSRNNIFEEIAVKRGLGIADVVANFQTPHCYEIKSDVDSLTRLKNQSEFFSDAFKKITLITTKKHLIKAELIIPVWWGIIIAEEKREKVILKSYRKSGLNPKNTTTDLLSMLWNNELKSALFSLDVNFKSSDNRALLVEKLASSTSQKNAEKIFVKTMSERQKT</sequence>
<protein>
    <recommendedName>
        <fullName evidence="3">Sce7726 family protein</fullName>
    </recommendedName>
</protein>
<evidence type="ECO:0000313" key="1">
    <source>
        <dbReference type="EMBL" id="PMJ65706.1"/>
    </source>
</evidence>
<dbReference type="RefSeq" id="WP_102516505.1">
    <property type="nucleotide sequence ID" value="NZ_CAWNSM010000025.1"/>
</dbReference>
<evidence type="ECO:0008006" key="3">
    <source>
        <dbReference type="Google" id="ProtNLM"/>
    </source>
</evidence>
<comment type="caution">
    <text evidence="1">The sequence shown here is derived from an EMBL/GenBank/DDBJ whole genome shotgun (WGS) entry which is preliminary data.</text>
</comment>
<gene>
    <name evidence="1" type="ORF">BCU17_19680</name>
</gene>
<dbReference type="Proteomes" id="UP000235330">
    <property type="component" value="Unassembled WGS sequence"/>
</dbReference>
<organism evidence="1 2">
    <name type="scientific">Vibrio splendidus</name>
    <dbReference type="NCBI Taxonomy" id="29497"/>
    <lineage>
        <taxon>Bacteria</taxon>
        <taxon>Pseudomonadati</taxon>
        <taxon>Pseudomonadota</taxon>
        <taxon>Gammaproteobacteria</taxon>
        <taxon>Vibrionales</taxon>
        <taxon>Vibrionaceae</taxon>
        <taxon>Vibrio</taxon>
    </lineage>
</organism>
<dbReference type="EMBL" id="MCWU01000025">
    <property type="protein sequence ID" value="PMJ65706.1"/>
    <property type="molecule type" value="Genomic_DNA"/>
</dbReference>
<evidence type="ECO:0000313" key="2">
    <source>
        <dbReference type="Proteomes" id="UP000235330"/>
    </source>
</evidence>
<proteinExistence type="predicted"/>
<dbReference type="NCBIfam" id="NF033832">
    <property type="entry name" value="sce7726_fam"/>
    <property type="match status" value="1"/>
</dbReference>
<name>A0A2N7FBA3_VIBSP</name>